<organism evidence="3 4">
    <name type="scientific">Neoarthrinium moseri</name>
    <dbReference type="NCBI Taxonomy" id="1658444"/>
    <lineage>
        <taxon>Eukaryota</taxon>
        <taxon>Fungi</taxon>
        <taxon>Dikarya</taxon>
        <taxon>Ascomycota</taxon>
        <taxon>Pezizomycotina</taxon>
        <taxon>Sordariomycetes</taxon>
        <taxon>Xylariomycetidae</taxon>
        <taxon>Amphisphaeriales</taxon>
        <taxon>Apiosporaceae</taxon>
        <taxon>Neoarthrinium</taxon>
    </lineage>
</organism>
<keyword evidence="4" id="KW-1185">Reference proteome</keyword>
<evidence type="ECO:0000256" key="1">
    <source>
        <dbReference type="SAM" id="MobiDB-lite"/>
    </source>
</evidence>
<dbReference type="PANTHER" id="PTHR35179:SF1">
    <property type="entry name" value="INTEGRAL MEMBRANE PROTEIN"/>
    <property type="match status" value="1"/>
</dbReference>
<evidence type="ECO:0000313" key="3">
    <source>
        <dbReference type="EMBL" id="KAI1856613.1"/>
    </source>
</evidence>
<reference evidence="3" key="1">
    <citation type="submission" date="2021-03" db="EMBL/GenBank/DDBJ databases">
        <title>Revisited historic fungal species revealed as producer of novel bioactive compounds through whole genome sequencing and comparative genomics.</title>
        <authorList>
            <person name="Vignolle G.A."/>
            <person name="Hochenegger N."/>
            <person name="Mach R.L."/>
            <person name="Mach-Aigner A.R."/>
            <person name="Javad Rahimi M."/>
            <person name="Salim K.A."/>
            <person name="Chan C.M."/>
            <person name="Lim L.B.L."/>
            <person name="Cai F."/>
            <person name="Druzhinina I.S."/>
            <person name="U'Ren J.M."/>
            <person name="Derntl C."/>
        </authorList>
    </citation>
    <scope>NUCLEOTIDE SEQUENCE</scope>
    <source>
        <strain evidence="3">TUCIM 5799</strain>
    </source>
</reference>
<feature type="region of interest" description="Disordered" evidence="1">
    <location>
        <begin position="176"/>
        <end position="219"/>
    </location>
</feature>
<comment type="caution">
    <text evidence="3">The sequence shown here is derived from an EMBL/GenBank/DDBJ whole genome shotgun (WGS) entry which is preliminary data.</text>
</comment>
<feature type="transmembrane region" description="Helical" evidence="2">
    <location>
        <begin position="42"/>
        <end position="60"/>
    </location>
</feature>
<keyword evidence="2" id="KW-0472">Membrane</keyword>
<accession>A0A9Q0AHI0</accession>
<sequence>MAIFNQVFFWSLQIQLLLQIIINRVSLLMVSKRQASRLKWSVFAIILAINISVFCIWVPARLQINETYIHVNEVWDRLEKGIFCVIDAGLNLHFVHLVRSRLVAYGLTKYTRLYKTNLVMIAISVSLDIALIGTMSLHNSFVYLLFHPVAYLLKLHIEMNMADLIAKVVKATNPGQDPYKSKSKSDNHTSTVHKSHKMSRILNTGRDHHSTRVEAGGDAGNDIIELQEQGIRRVIKTEVIREDFKMPIETVSARDDDIESRSSSTRKLRDYDEF</sequence>
<keyword evidence="2" id="KW-0812">Transmembrane</keyword>
<proteinExistence type="predicted"/>
<evidence type="ECO:0000256" key="2">
    <source>
        <dbReference type="SAM" id="Phobius"/>
    </source>
</evidence>
<dbReference type="AlphaFoldDB" id="A0A9Q0AHI0"/>
<gene>
    <name evidence="3" type="ORF">JX265_011572</name>
</gene>
<dbReference type="OrthoDB" id="3205825at2759"/>
<dbReference type="PANTHER" id="PTHR35179">
    <property type="entry name" value="PROTEIN CBG02620"/>
    <property type="match status" value="1"/>
</dbReference>
<protein>
    <submittedName>
        <fullName evidence="3">Uncharacterized protein</fullName>
    </submittedName>
</protein>
<dbReference type="EMBL" id="JAFIMR010000043">
    <property type="protein sequence ID" value="KAI1856613.1"/>
    <property type="molecule type" value="Genomic_DNA"/>
</dbReference>
<feature type="region of interest" description="Disordered" evidence="1">
    <location>
        <begin position="253"/>
        <end position="274"/>
    </location>
</feature>
<dbReference type="Proteomes" id="UP000829685">
    <property type="component" value="Unassembled WGS sequence"/>
</dbReference>
<name>A0A9Q0AHI0_9PEZI</name>
<keyword evidence="2" id="KW-1133">Transmembrane helix</keyword>
<evidence type="ECO:0000313" key="4">
    <source>
        <dbReference type="Proteomes" id="UP000829685"/>
    </source>
</evidence>
<feature type="transmembrane region" description="Helical" evidence="2">
    <location>
        <begin position="12"/>
        <end position="30"/>
    </location>
</feature>
<feature type="transmembrane region" description="Helical" evidence="2">
    <location>
        <begin position="118"/>
        <end position="135"/>
    </location>
</feature>